<evidence type="ECO:0000256" key="11">
    <source>
        <dbReference type="PIRSR" id="PIRSR602403-1"/>
    </source>
</evidence>
<evidence type="ECO:0000256" key="10">
    <source>
        <dbReference type="ARBA" id="ARBA00023136"/>
    </source>
</evidence>
<dbReference type="GO" id="GO:0004497">
    <property type="term" value="F:monooxygenase activity"/>
    <property type="evidence" value="ECO:0007669"/>
    <property type="project" value="UniProtKB-KW"/>
</dbReference>
<dbReference type="Gene3D" id="1.10.630.10">
    <property type="entry name" value="Cytochrome P450"/>
    <property type="match status" value="2"/>
</dbReference>
<keyword evidence="10" id="KW-0472">Membrane</keyword>
<dbReference type="GO" id="GO:0016705">
    <property type="term" value="F:oxidoreductase activity, acting on paired donors, with incorporation or reduction of molecular oxygen"/>
    <property type="evidence" value="ECO:0007669"/>
    <property type="project" value="InterPro"/>
</dbReference>
<dbReference type="InterPro" id="IPR050665">
    <property type="entry name" value="Cytochrome_P450_Monooxygen"/>
</dbReference>
<dbReference type="PANTHER" id="PTHR24282:SF28">
    <property type="entry name" value="CYTOCHROME P450"/>
    <property type="match status" value="1"/>
</dbReference>
<keyword evidence="4" id="KW-0812">Transmembrane</keyword>
<evidence type="ECO:0000256" key="6">
    <source>
        <dbReference type="ARBA" id="ARBA00022989"/>
    </source>
</evidence>
<gene>
    <name evidence="13" type="ORF">RJ639_034130</name>
</gene>
<dbReference type="SUPFAM" id="SSF48264">
    <property type="entry name" value="Cytochrome P450"/>
    <property type="match status" value="1"/>
</dbReference>
<reference evidence="13" key="1">
    <citation type="submission" date="2022-12" db="EMBL/GenBank/DDBJ databases">
        <title>Draft genome assemblies for two species of Escallonia (Escalloniales).</title>
        <authorList>
            <person name="Chanderbali A."/>
            <person name="Dervinis C."/>
            <person name="Anghel I."/>
            <person name="Soltis D."/>
            <person name="Soltis P."/>
            <person name="Zapata F."/>
        </authorList>
    </citation>
    <scope>NUCLEOTIDE SEQUENCE</scope>
    <source>
        <strain evidence="13">UCBG64.0493</strain>
        <tissue evidence="13">Leaf</tissue>
    </source>
</reference>
<evidence type="ECO:0000256" key="2">
    <source>
        <dbReference type="ARBA" id="ARBA00010617"/>
    </source>
</evidence>
<keyword evidence="6" id="KW-1133">Transmembrane helix</keyword>
<name>A0AA88WTR5_9ASTE</name>
<dbReference type="PRINTS" id="PR00465">
    <property type="entry name" value="EP450IV"/>
</dbReference>
<comment type="caution">
    <text evidence="13">The sequence shown here is derived from an EMBL/GenBank/DDBJ whole genome shotgun (WGS) entry which is preliminary data.</text>
</comment>
<dbReference type="PANTHER" id="PTHR24282">
    <property type="entry name" value="CYTOCHROME P450 FAMILY MEMBER"/>
    <property type="match status" value="1"/>
</dbReference>
<evidence type="ECO:0000313" key="13">
    <source>
        <dbReference type="EMBL" id="KAK3033966.1"/>
    </source>
</evidence>
<keyword evidence="3 11" id="KW-0349">Heme</keyword>
<dbReference type="EMBL" id="JAVXUP010000216">
    <property type="protein sequence ID" value="KAK3033966.1"/>
    <property type="molecule type" value="Genomic_DNA"/>
</dbReference>
<evidence type="ECO:0000313" key="14">
    <source>
        <dbReference type="Proteomes" id="UP001188597"/>
    </source>
</evidence>
<evidence type="ECO:0000256" key="1">
    <source>
        <dbReference type="ARBA" id="ARBA00004370"/>
    </source>
</evidence>
<evidence type="ECO:0000256" key="3">
    <source>
        <dbReference type="ARBA" id="ARBA00022617"/>
    </source>
</evidence>
<evidence type="ECO:0000256" key="4">
    <source>
        <dbReference type="ARBA" id="ARBA00022692"/>
    </source>
</evidence>
<dbReference type="InterPro" id="IPR001128">
    <property type="entry name" value="Cyt_P450"/>
</dbReference>
<evidence type="ECO:0008006" key="15">
    <source>
        <dbReference type="Google" id="ProtNLM"/>
    </source>
</evidence>
<dbReference type="InterPro" id="IPR017972">
    <property type="entry name" value="Cyt_P450_CS"/>
</dbReference>
<evidence type="ECO:0000256" key="8">
    <source>
        <dbReference type="ARBA" id="ARBA00023004"/>
    </source>
</evidence>
<evidence type="ECO:0000256" key="5">
    <source>
        <dbReference type="ARBA" id="ARBA00022723"/>
    </source>
</evidence>
<keyword evidence="7 12" id="KW-0560">Oxidoreductase</keyword>
<comment type="subcellular location">
    <subcellularLocation>
        <location evidence="1">Membrane</location>
    </subcellularLocation>
</comment>
<dbReference type="GO" id="GO:0020037">
    <property type="term" value="F:heme binding"/>
    <property type="evidence" value="ECO:0007669"/>
    <property type="project" value="InterPro"/>
</dbReference>
<dbReference type="Proteomes" id="UP001188597">
    <property type="component" value="Unassembled WGS sequence"/>
</dbReference>
<keyword evidence="9 12" id="KW-0503">Monooxygenase</keyword>
<dbReference type="GO" id="GO:0016020">
    <property type="term" value="C:membrane"/>
    <property type="evidence" value="ECO:0007669"/>
    <property type="project" value="UniProtKB-SubCell"/>
</dbReference>
<evidence type="ECO:0000256" key="7">
    <source>
        <dbReference type="ARBA" id="ARBA00023002"/>
    </source>
</evidence>
<dbReference type="GO" id="GO:0005506">
    <property type="term" value="F:iron ion binding"/>
    <property type="evidence" value="ECO:0007669"/>
    <property type="project" value="InterPro"/>
</dbReference>
<feature type="binding site" description="axial binding residue" evidence="11">
    <location>
        <position position="314"/>
    </location>
    <ligand>
        <name>heme</name>
        <dbReference type="ChEBI" id="CHEBI:30413"/>
    </ligand>
    <ligandPart>
        <name>Fe</name>
        <dbReference type="ChEBI" id="CHEBI:18248"/>
    </ligandPart>
</feature>
<comment type="similarity">
    <text evidence="2 12">Belongs to the cytochrome P450 family.</text>
</comment>
<dbReference type="PRINTS" id="PR00385">
    <property type="entry name" value="P450"/>
</dbReference>
<keyword evidence="8 11" id="KW-0408">Iron</keyword>
<proteinExistence type="inferred from homology"/>
<keyword evidence="5 11" id="KW-0479">Metal-binding</keyword>
<sequence>MLSSLLLFTKHHVNDAFTFVTGKTFFFRLGMVPVLYVTDPELVREINLCRSLDLGKPAYLQKDRGPLLGKGLITTNCAVWTHQRKTIAPNLYVDKVKVMLPLVIESAKALVKSWESMVESEGGVADIRVDEYVRNFTGTTAEAMIQILMEGAKHGELGPSTPEQFVVDNCKDLYLAAFEVTGISAIWGLMLLASHPEWQERARAEVLEVFGSNALDSRILGKMKVLKMVVQEVLRLYPGVAFVSREALQDVKLGKLVVPKGVNIWIWLLELQQDPKLWGPDADKFNPGRFANGVSGACKNSQAYIPFGVGARICPGQSLAIWEMRVMFAVILANFSLSLSPNYHHIPNFGLLLEPKYGVNLLVGKI</sequence>
<dbReference type="InterPro" id="IPR036396">
    <property type="entry name" value="Cyt_P450_sf"/>
</dbReference>
<dbReference type="Pfam" id="PF00067">
    <property type="entry name" value="p450"/>
    <property type="match status" value="2"/>
</dbReference>
<accession>A0AA88WTR5</accession>
<evidence type="ECO:0000256" key="9">
    <source>
        <dbReference type="ARBA" id="ARBA00023033"/>
    </source>
</evidence>
<dbReference type="PROSITE" id="PS00086">
    <property type="entry name" value="CYTOCHROME_P450"/>
    <property type="match status" value="1"/>
</dbReference>
<evidence type="ECO:0000256" key="12">
    <source>
        <dbReference type="RuleBase" id="RU000461"/>
    </source>
</evidence>
<comment type="cofactor">
    <cofactor evidence="11">
        <name>heme</name>
        <dbReference type="ChEBI" id="CHEBI:30413"/>
    </cofactor>
</comment>
<protein>
    <recommendedName>
        <fullName evidence="15">Cytochrome P450</fullName>
    </recommendedName>
</protein>
<dbReference type="AlphaFoldDB" id="A0AA88WTR5"/>
<dbReference type="InterPro" id="IPR002403">
    <property type="entry name" value="Cyt_P450_E_grp-IV"/>
</dbReference>
<organism evidence="13 14">
    <name type="scientific">Escallonia herrerae</name>
    <dbReference type="NCBI Taxonomy" id="1293975"/>
    <lineage>
        <taxon>Eukaryota</taxon>
        <taxon>Viridiplantae</taxon>
        <taxon>Streptophyta</taxon>
        <taxon>Embryophyta</taxon>
        <taxon>Tracheophyta</taxon>
        <taxon>Spermatophyta</taxon>
        <taxon>Magnoliopsida</taxon>
        <taxon>eudicotyledons</taxon>
        <taxon>Gunneridae</taxon>
        <taxon>Pentapetalae</taxon>
        <taxon>asterids</taxon>
        <taxon>campanulids</taxon>
        <taxon>Escalloniales</taxon>
        <taxon>Escalloniaceae</taxon>
        <taxon>Escallonia</taxon>
    </lineage>
</organism>
<keyword evidence="14" id="KW-1185">Reference proteome</keyword>